<dbReference type="SUPFAM" id="SSF55781">
    <property type="entry name" value="GAF domain-like"/>
    <property type="match status" value="1"/>
</dbReference>
<organism evidence="6 7">
    <name type="scientific">Phytoactinopolyspora alkaliphila</name>
    <dbReference type="NCBI Taxonomy" id="1783498"/>
    <lineage>
        <taxon>Bacteria</taxon>
        <taxon>Bacillati</taxon>
        <taxon>Actinomycetota</taxon>
        <taxon>Actinomycetes</taxon>
        <taxon>Jiangellales</taxon>
        <taxon>Jiangellaceae</taxon>
        <taxon>Phytoactinopolyspora</taxon>
    </lineage>
</organism>
<dbReference type="SUPFAM" id="SSF52172">
    <property type="entry name" value="CheY-like"/>
    <property type="match status" value="1"/>
</dbReference>
<protein>
    <submittedName>
        <fullName evidence="6">GAF and ANTAR domain-containing protein</fullName>
    </submittedName>
</protein>
<evidence type="ECO:0000256" key="3">
    <source>
        <dbReference type="ARBA" id="ARBA00023015"/>
    </source>
</evidence>
<keyword evidence="7" id="KW-1185">Reference proteome</keyword>
<dbReference type="GO" id="GO:0016301">
    <property type="term" value="F:kinase activity"/>
    <property type="evidence" value="ECO:0007669"/>
    <property type="project" value="UniProtKB-KW"/>
</dbReference>
<dbReference type="InterPro" id="IPR029016">
    <property type="entry name" value="GAF-like_dom_sf"/>
</dbReference>
<proteinExistence type="predicted"/>
<reference evidence="6 7" key="1">
    <citation type="submission" date="2020-02" db="EMBL/GenBank/DDBJ databases">
        <authorList>
            <person name="Li X.-J."/>
            <person name="Feng X.-M."/>
        </authorList>
    </citation>
    <scope>NUCLEOTIDE SEQUENCE [LARGE SCALE GENOMIC DNA]</scope>
    <source>
        <strain evidence="6 7">CGMCC 4.7225</strain>
    </source>
</reference>
<gene>
    <name evidence="6" type="ORF">G1H11_06390</name>
</gene>
<dbReference type="SMART" id="SM00065">
    <property type="entry name" value="GAF"/>
    <property type="match status" value="1"/>
</dbReference>
<dbReference type="PIRSF" id="PIRSF036625">
    <property type="entry name" value="GAF_ANTAR"/>
    <property type="match status" value="1"/>
</dbReference>
<dbReference type="Gene3D" id="3.30.450.40">
    <property type="match status" value="1"/>
</dbReference>
<keyword evidence="1" id="KW-0808">Transferase</keyword>
<evidence type="ECO:0000256" key="2">
    <source>
        <dbReference type="ARBA" id="ARBA00022777"/>
    </source>
</evidence>
<dbReference type="Proteomes" id="UP000469185">
    <property type="component" value="Unassembled WGS sequence"/>
</dbReference>
<dbReference type="InterPro" id="IPR036388">
    <property type="entry name" value="WH-like_DNA-bd_sf"/>
</dbReference>
<dbReference type="AlphaFoldDB" id="A0A6N9YJ62"/>
<dbReference type="Gene3D" id="1.10.10.10">
    <property type="entry name" value="Winged helix-like DNA-binding domain superfamily/Winged helix DNA-binding domain"/>
    <property type="match status" value="1"/>
</dbReference>
<dbReference type="Pfam" id="PF03861">
    <property type="entry name" value="ANTAR"/>
    <property type="match status" value="1"/>
</dbReference>
<sequence length="216" mass="23977">MALELHQQPDMDATLERIVEYAQEATGCDDAGVMLLGGRNRIETIVTTHPRIAEADRLQLDCGEGPCLQSMWDRDVYVVKDTGLDDRWPVWGPKAAELGLRSLLAVRLFTPNRTLGALNLYGERAGMFDDDDADIADVFGRHASVALATAHEEEGLRQAIGARHLIGQAQGILMERYSLNADRAFALLRRYSQHHNVKLRDVAQMVISSGKLPDQD</sequence>
<evidence type="ECO:0000256" key="4">
    <source>
        <dbReference type="ARBA" id="ARBA00023163"/>
    </source>
</evidence>
<dbReference type="Pfam" id="PF13185">
    <property type="entry name" value="GAF_2"/>
    <property type="match status" value="1"/>
</dbReference>
<comment type="caution">
    <text evidence="6">The sequence shown here is derived from an EMBL/GenBank/DDBJ whole genome shotgun (WGS) entry which is preliminary data.</text>
</comment>
<accession>A0A6N9YJ62</accession>
<keyword evidence="2" id="KW-0418">Kinase</keyword>
<keyword evidence="3" id="KW-0805">Transcription regulation</keyword>
<dbReference type="InterPro" id="IPR011006">
    <property type="entry name" value="CheY-like_superfamily"/>
</dbReference>
<evidence type="ECO:0000313" key="6">
    <source>
        <dbReference type="EMBL" id="NED94938.1"/>
    </source>
</evidence>
<dbReference type="PROSITE" id="PS50921">
    <property type="entry name" value="ANTAR"/>
    <property type="match status" value="1"/>
</dbReference>
<dbReference type="InterPro" id="IPR012074">
    <property type="entry name" value="GAF_ANTAR"/>
</dbReference>
<dbReference type="InterPro" id="IPR003018">
    <property type="entry name" value="GAF"/>
</dbReference>
<dbReference type="EMBL" id="JAAGOB010000003">
    <property type="protein sequence ID" value="NED94938.1"/>
    <property type="molecule type" value="Genomic_DNA"/>
</dbReference>
<feature type="domain" description="ANTAR" evidence="5">
    <location>
        <begin position="146"/>
        <end position="207"/>
    </location>
</feature>
<dbReference type="GO" id="GO:0003723">
    <property type="term" value="F:RNA binding"/>
    <property type="evidence" value="ECO:0007669"/>
    <property type="project" value="InterPro"/>
</dbReference>
<name>A0A6N9YJ62_9ACTN</name>
<evidence type="ECO:0000313" key="7">
    <source>
        <dbReference type="Proteomes" id="UP000469185"/>
    </source>
</evidence>
<evidence type="ECO:0000259" key="5">
    <source>
        <dbReference type="PROSITE" id="PS50921"/>
    </source>
</evidence>
<dbReference type="InterPro" id="IPR005561">
    <property type="entry name" value="ANTAR"/>
</dbReference>
<keyword evidence="4" id="KW-0804">Transcription</keyword>
<dbReference type="SMART" id="SM01012">
    <property type="entry name" value="ANTAR"/>
    <property type="match status" value="1"/>
</dbReference>
<evidence type="ECO:0000256" key="1">
    <source>
        <dbReference type="ARBA" id="ARBA00022679"/>
    </source>
</evidence>